<evidence type="ECO:0000313" key="2">
    <source>
        <dbReference type="Proteomes" id="UP000279594"/>
    </source>
</evidence>
<dbReference type="RefSeq" id="WP_121669706.1">
    <property type="nucleotide sequence ID" value="NZ_CP033019.1"/>
</dbReference>
<dbReference type="Proteomes" id="UP000279594">
    <property type="component" value="Chromosome"/>
</dbReference>
<reference evidence="1 2" key="1">
    <citation type="submission" date="2018-10" db="EMBL/GenBank/DDBJ databases">
        <title>Effects of UV and annual dynamics of microbial communities in freshwater RAS systems.</title>
        <authorList>
            <person name="Bekkelund A.K."/>
            <person name="Hansen B.R."/>
            <person name="Stokken H."/>
            <person name="Eriksen B.F."/>
            <person name="Kashulin N.A."/>
        </authorList>
    </citation>
    <scope>NUCLEOTIDE SEQUENCE [LARGE SCALE GENOMIC DNA]</scope>
    <source>
        <strain evidence="1 2">BHSEK</strain>
    </source>
</reference>
<accession>A0A3G2EA64</accession>
<gene>
    <name evidence="1" type="ORF">D9M09_14675</name>
</gene>
<organism evidence="1 2">
    <name type="scientific">Janthinobacterium agaricidamnosum</name>
    <dbReference type="NCBI Taxonomy" id="55508"/>
    <lineage>
        <taxon>Bacteria</taxon>
        <taxon>Pseudomonadati</taxon>
        <taxon>Pseudomonadota</taxon>
        <taxon>Betaproteobacteria</taxon>
        <taxon>Burkholderiales</taxon>
        <taxon>Oxalobacteraceae</taxon>
        <taxon>Janthinobacterium</taxon>
    </lineage>
</organism>
<evidence type="ECO:0000313" key="1">
    <source>
        <dbReference type="EMBL" id="AYM76904.1"/>
    </source>
</evidence>
<name>A0A3G2EA64_9BURK</name>
<proteinExistence type="predicted"/>
<keyword evidence="2" id="KW-1185">Reference proteome</keyword>
<sequence length="214" mass="22805">MDGSTIQSRVYRGYAKAAAKIGIAHDLYRPIGSTSPLASGNRLASLPASFNAESFGYGRPNKYGKPTWYAVVDGAQTRVGDYLVGPSGTFFIAAQQALLPILAVECSNIITVLRPQQQTGIGAVGYGGDVDTNETPLLIDWPASVLQGTKGEKNETNLPGDVRSPWWAVLLPALPGVLVRTADIITDDLGRRLVVSSAELTDMGWRITAMQALT</sequence>
<protein>
    <submittedName>
        <fullName evidence="1">Uncharacterized protein</fullName>
    </submittedName>
</protein>
<dbReference type="EMBL" id="CP033019">
    <property type="protein sequence ID" value="AYM76904.1"/>
    <property type="molecule type" value="Genomic_DNA"/>
</dbReference>
<dbReference type="AlphaFoldDB" id="A0A3G2EA64"/>